<dbReference type="EMBL" id="JAPNTZ010000010">
    <property type="protein sequence ID" value="MCY1141833.1"/>
    <property type="molecule type" value="Genomic_DNA"/>
</dbReference>
<evidence type="ECO:0000313" key="3">
    <source>
        <dbReference type="Proteomes" id="UP001151002"/>
    </source>
</evidence>
<sequence>MVSVSLLLVPLAMAGVAAVQAAAGRSADGRTVQVQTRMRDVTLLAAALRDMGASVSTNGDALTATLSQATATFTRGADGIWAAHVEGLDQPRAVDLVLAVDAAYGRQVQQAVLTRLREQAPAAGLRLESESVNEDASVRLVFEVGQERR</sequence>
<evidence type="ECO:0000313" key="2">
    <source>
        <dbReference type="EMBL" id="MCY1141833.1"/>
    </source>
</evidence>
<feature type="chain" id="PRO_5046114544" evidence="1">
    <location>
        <begin position="22"/>
        <end position="149"/>
    </location>
</feature>
<name>A0ABT4B5Q1_9ACTN</name>
<keyword evidence="1" id="KW-0732">Signal</keyword>
<organism evidence="2 3">
    <name type="scientific">Paractinoplanes pyxinae</name>
    <dbReference type="NCBI Taxonomy" id="2997416"/>
    <lineage>
        <taxon>Bacteria</taxon>
        <taxon>Bacillati</taxon>
        <taxon>Actinomycetota</taxon>
        <taxon>Actinomycetes</taxon>
        <taxon>Micromonosporales</taxon>
        <taxon>Micromonosporaceae</taxon>
        <taxon>Paractinoplanes</taxon>
    </lineage>
</organism>
<accession>A0ABT4B5Q1</accession>
<dbReference type="Proteomes" id="UP001151002">
    <property type="component" value="Unassembled WGS sequence"/>
</dbReference>
<comment type="caution">
    <text evidence="2">The sequence shown here is derived from an EMBL/GenBank/DDBJ whole genome shotgun (WGS) entry which is preliminary data.</text>
</comment>
<keyword evidence="3" id="KW-1185">Reference proteome</keyword>
<dbReference type="RefSeq" id="WP_267566228.1">
    <property type="nucleotide sequence ID" value="NZ_JAPNTZ010000010.1"/>
</dbReference>
<gene>
    <name evidence="2" type="ORF">OWR29_27875</name>
</gene>
<proteinExistence type="predicted"/>
<reference evidence="2" key="1">
    <citation type="submission" date="2022-11" db="EMBL/GenBank/DDBJ databases">
        <authorList>
            <person name="Somphong A."/>
            <person name="Phongsopitanun W."/>
        </authorList>
    </citation>
    <scope>NUCLEOTIDE SEQUENCE</scope>
    <source>
        <strain evidence="2">Pm04-4</strain>
    </source>
</reference>
<protein>
    <submittedName>
        <fullName evidence="2">Uncharacterized protein</fullName>
    </submittedName>
</protein>
<feature type="signal peptide" evidence="1">
    <location>
        <begin position="1"/>
        <end position="21"/>
    </location>
</feature>
<evidence type="ECO:0000256" key="1">
    <source>
        <dbReference type="SAM" id="SignalP"/>
    </source>
</evidence>